<feature type="compositionally biased region" description="Pro residues" evidence="1">
    <location>
        <begin position="1097"/>
        <end position="1115"/>
    </location>
</feature>
<feature type="compositionally biased region" description="Low complexity" evidence="1">
    <location>
        <begin position="1051"/>
        <end position="1071"/>
    </location>
</feature>
<dbReference type="InterPro" id="IPR051425">
    <property type="entry name" value="Formin_Homology"/>
</dbReference>
<gene>
    <name evidence="2" type="ORF">HXX76_011724</name>
</gene>
<feature type="compositionally biased region" description="Low complexity" evidence="1">
    <location>
        <begin position="733"/>
        <end position="749"/>
    </location>
</feature>
<feature type="compositionally biased region" description="Low complexity" evidence="1">
    <location>
        <begin position="171"/>
        <end position="186"/>
    </location>
</feature>
<evidence type="ECO:0000313" key="2">
    <source>
        <dbReference type="EMBL" id="KAG2426495.1"/>
    </source>
</evidence>
<proteinExistence type="predicted"/>
<dbReference type="EMBL" id="JAEHOC010000047">
    <property type="protein sequence ID" value="KAG2426495.1"/>
    <property type="molecule type" value="Genomic_DNA"/>
</dbReference>
<evidence type="ECO:0000313" key="3">
    <source>
        <dbReference type="Proteomes" id="UP000650467"/>
    </source>
</evidence>
<feature type="compositionally biased region" description="Acidic residues" evidence="1">
    <location>
        <begin position="714"/>
        <end position="732"/>
    </location>
</feature>
<feature type="compositionally biased region" description="Gly residues" evidence="1">
    <location>
        <begin position="764"/>
        <end position="794"/>
    </location>
</feature>
<dbReference type="OrthoDB" id="10682661at2759"/>
<name>A0A835STJ3_CHLIN</name>
<feature type="compositionally biased region" description="Low complexity" evidence="1">
    <location>
        <begin position="662"/>
        <end position="671"/>
    </location>
</feature>
<feature type="region of interest" description="Disordered" evidence="1">
    <location>
        <begin position="134"/>
        <end position="189"/>
    </location>
</feature>
<feature type="compositionally biased region" description="Pro residues" evidence="1">
    <location>
        <begin position="1072"/>
        <end position="1090"/>
    </location>
</feature>
<sequence>MLDGNLPGIFAGLLDAQSELPAFITLVELVENTGAGSSTAQPRSGRTWKVRSAVPEDDLKVVCHALLGPGPTDRRADRRHVCIQHNPSEPGFGSFHVWVTEGAAVAAVAAGGPGAAAVAGDTGGQQDWNGGRRAHCGHHAAGEGSSVAGGGAAAVGSSAGHAGSGAGQAGGSAALQAMQQQQQQQQREQPAVEWRSLGGMHVVQLSSLRQAWLAPEMITPEIKQVLDSMAQSALAEAVAAAGKGKYTVAVVVNCGGVDRVDAARSLSKVASQRALLHLTRSLLEGSGLERGTHIHVGWEASIQEPGTGTDTGSRRLRLRVAPLPEGVLPPPPKPLRHTAPLKSAKGIVLCRNLWDGEKCHAPWKLWVHHDEGSLLLPPGRRQREVVMTLRTELLFGVNGAAAAVVKPEPLDGEDQPQQPQHNGAAAAAGHGAAGMAGAADGGGGGGGGGAADGGGAAAGGPAGAAAAAIGPGGAVPAAGEAQAAAAPGGGDAGAAQQPQPQPQLQPEPQPVSILVTIFYEFQGAAKRRVYFVRGSVQSPEHSQVFNDWLTRYLPPPCLWMHHGNALTYDLLPPEPAAGAAAQAAAAGGAAAAGAAAGGGGGAPALRHLHVTLCRSEDAPVAADGTVHIIDGETEDEDEGVEEANEAVTGADSDAEAERDGDAAAAGSADAGAGAGAGGGAGLRRSARLAKGVSTGNGPGSAAPVAVAAAAEGATDSEQDEQDSDTDDEENETAEGAAGASAAVQTAAEGPGLMGAGRQSRRGIGVVGGGSGGAGGDAGRSTGAAGGGAPGGGGDADSYSVKITPTMRTNKFIRVSAGLWNAPNGVLADLFNPDMRTPEAREERPLPTTIRLLPRTGHAPGTVWTAKASKEEYNDRGSKKRNECFLEKGELQGLFDSLNPQIDDRVCFRRIPSEPGFSYHVWVVRCAAIAAAAATAAVATAAAAAGPVAVAAATAASAAAAEPAAAAVVEVAAVAAVPVAAVSAVPAAMAAAGPAAGGAAAEEGHQESYRMDVELGTGGAPFHGAGAAAHTTAASPGPSGAGPRTKGGGPAAAGAGTASTAGGELLQAQQQQAPPPQQPPKQQQDPPPQQPPQQQQQAPPPQQPPQQQHDPPPPQLPVGTLNPHRFLPPETAAVPPDWTSLPPLQEGQLRVIGLTFPQTAAPAASAHAGAWLHGLLGRPLGDVPAYEQVFFDALTSSRLEQLGFNPFIIADDVAEAVGIAANQDAVLAAHAPPPLYQLARGWDEQRRCSVAEAAEVIPEGRAIAVLPGCVMPAAEADEFSENGHEGSSLEMRAVLRERSLRMCPERERGRAGATILRHAWRQLATHTMSDYPALDAAAPAGAPAGAAGMDAEHAAAAAAAAAGGGWRLSQLGYGGLAALVTDPRVHDSQLNPTSQGSAQAAADAAAKAGANCEVVFIHIRGLPHPVLISLRDIKAREGLATYQDPAWWNARLMKVALAMR</sequence>
<organism evidence="2 3">
    <name type="scientific">Chlamydomonas incerta</name>
    <dbReference type="NCBI Taxonomy" id="51695"/>
    <lineage>
        <taxon>Eukaryota</taxon>
        <taxon>Viridiplantae</taxon>
        <taxon>Chlorophyta</taxon>
        <taxon>core chlorophytes</taxon>
        <taxon>Chlorophyceae</taxon>
        <taxon>CS clade</taxon>
        <taxon>Chlamydomonadales</taxon>
        <taxon>Chlamydomonadaceae</taxon>
        <taxon>Chlamydomonas</taxon>
    </lineage>
</organism>
<feature type="compositionally biased region" description="Gly residues" evidence="1">
    <location>
        <begin position="431"/>
        <end position="462"/>
    </location>
</feature>
<dbReference type="Proteomes" id="UP000650467">
    <property type="component" value="Unassembled WGS sequence"/>
</dbReference>
<keyword evidence="3" id="KW-1185">Reference proteome</keyword>
<dbReference type="PANTHER" id="PTHR45725">
    <property type="entry name" value="FORMIN HOMOLOGY 2 FAMILY MEMBER"/>
    <property type="match status" value="1"/>
</dbReference>
<feature type="region of interest" description="Disordered" evidence="1">
    <location>
        <begin position="480"/>
        <end position="507"/>
    </location>
</feature>
<feature type="compositionally biased region" description="Gly residues" evidence="1">
    <location>
        <begin position="672"/>
        <end position="681"/>
    </location>
</feature>
<feature type="compositionally biased region" description="Low complexity" evidence="1">
    <location>
        <begin position="699"/>
        <end position="713"/>
    </location>
</feature>
<evidence type="ECO:0000256" key="1">
    <source>
        <dbReference type="SAM" id="MobiDB-lite"/>
    </source>
</evidence>
<feature type="compositionally biased region" description="Low complexity" evidence="1">
    <location>
        <begin position="415"/>
        <end position="430"/>
    </location>
</feature>
<accession>A0A835STJ3</accession>
<dbReference type="PANTHER" id="PTHR45725:SF18">
    <property type="entry name" value="ORC1-LIKE AAA ATPASE DOMAIN-CONTAINING PROTEIN"/>
    <property type="match status" value="1"/>
</dbReference>
<feature type="compositionally biased region" description="Low complexity" evidence="1">
    <location>
        <begin position="1021"/>
        <end position="1043"/>
    </location>
</feature>
<feature type="compositionally biased region" description="Acidic residues" evidence="1">
    <location>
        <begin position="631"/>
        <end position="644"/>
    </location>
</feature>
<feature type="region of interest" description="Disordered" evidence="1">
    <location>
        <begin position="631"/>
        <end position="795"/>
    </location>
</feature>
<feature type="region of interest" description="Disordered" evidence="1">
    <location>
        <begin position="409"/>
        <end position="467"/>
    </location>
</feature>
<reference evidence="2" key="1">
    <citation type="journal article" date="2020" name="bioRxiv">
        <title>Comparative genomics of Chlamydomonas.</title>
        <authorList>
            <person name="Craig R.J."/>
            <person name="Hasan A.R."/>
            <person name="Ness R.W."/>
            <person name="Keightley P.D."/>
        </authorList>
    </citation>
    <scope>NUCLEOTIDE SEQUENCE</scope>
    <source>
        <strain evidence="2">SAG 7.73</strain>
    </source>
</reference>
<feature type="region of interest" description="Disordered" evidence="1">
    <location>
        <begin position="1013"/>
        <end position="1139"/>
    </location>
</feature>
<comment type="caution">
    <text evidence="2">The sequence shown here is derived from an EMBL/GenBank/DDBJ whole genome shotgun (WGS) entry which is preliminary data.</text>
</comment>
<protein>
    <submittedName>
        <fullName evidence="2">Uncharacterized protein</fullName>
    </submittedName>
</protein>